<proteinExistence type="predicted"/>
<sequence length="214" mass="24521">MNLCISSQQSDQFRTLIAIILSSDARSTLQRHPESKRQLSLGKTPTGLDVFSKPQSKGRERHLDNLRNKLKYGPDMTNTKLRDLEGPLKRTSRDRYADYPKNEHTSAKVRHKITDLNKGDMEVLGASLEDDNKEMMRIDEELRRSFDKVLLKSSQIESNLKRQISTTEELLALRGELKTSSGDLHSDLVRSKQQLDIIQKNLKKIRDLKPTIAP</sequence>
<dbReference type="Proteomes" id="UP000531561">
    <property type="component" value="Unassembled WGS sequence"/>
</dbReference>
<dbReference type="GeneID" id="59257656"/>
<protein>
    <submittedName>
        <fullName evidence="1">Uncharacterized protein</fullName>
    </submittedName>
</protein>
<dbReference type="RefSeq" id="XP_037194051.1">
    <property type="nucleotide sequence ID" value="XM_037333964.1"/>
</dbReference>
<dbReference type="OrthoDB" id="3541786at2759"/>
<evidence type="ECO:0000313" key="1">
    <source>
        <dbReference type="EMBL" id="KAF5875105.1"/>
    </source>
</evidence>
<accession>A0A8H6AX42</accession>
<keyword evidence="2" id="KW-1185">Reference proteome</keyword>
<organism evidence="1 2">
    <name type="scientific">Botrytis fragariae</name>
    <dbReference type="NCBI Taxonomy" id="1964551"/>
    <lineage>
        <taxon>Eukaryota</taxon>
        <taxon>Fungi</taxon>
        <taxon>Dikarya</taxon>
        <taxon>Ascomycota</taxon>
        <taxon>Pezizomycotina</taxon>
        <taxon>Leotiomycetes</taxon>
        <taxon>Helotiales</taxon>
        <taxon>Sclerotiniaceae</taxon>
        <taxon>Botrytis</taxon>
    </lineage>
</organism>
<evidence type="ECO:0000313" key="2">
    <source>
        <dbReference type="Proteomes" id="UP000531561"/>
    </source>
</evidence>
<dbReference type="EMBL" id="JABFCT010000006">
    <property type="protein sequence ID" value="KAF5875105.1"/>
    <property type="molecule type" value="Genomic_DNA"/>
</dbReference>
<reference evidence="1 2" key="1">
    <citation type="journal article" date="2020" name="Phytopathology">
        <title>A high-quality genome resource of Botrytis fragariae, a new and rapidly spreading fungal pathogen causing strawberry gray mold in the U.S.A.</title>
        <authorList>
            <person name="Wu Y."/>
            <person name="Saski C.A."/>
            <person name="Schnabel G."/>
            <person name="Xiao S."/>
            <person name="Hu M."/>
        </authorList>
    </citation>
    <scope>NUCLEOTIDE SEQUENCE [LARGE SCALE GENOMIC DNA]</scope>
    <source>
        <strain evidence="1 2">BVB16</strain>
    </source>
</reference>
<comment type="caution">
    <text evidence="1">The sequence shown here is derived from an EMBL/GenBank/DDBJ whole genome shotgun (WGS) entry which is preliminary data.</text>
</comment>
<dbReference type="AlphaFoldDB" id="A0A8H6AX42"/>
<name>A0A8H6AX42_9HELO</name>
<gene>
    <name evidence="1" type="ORF">Bfra_003558</name>
</gene>